<organism evidence="2 3">
    <name type="scientific">Pseudomonas endophytica</name>
    <dbReference type="NCBI Taxonomy" id="1563157"/>
    <lineage>
        <taxon>Bacteria</taxon>
        <taxon>Pseudomonadati</taxon>
        <taxon>Pseudomonadota</taxon>
        <taxon>Gammaproteobacteria</taxon>
        <taxon>Pseudomonadales</taxon>
        <taxon>Pseudomonadaceae</taxon>
        <taxon>Pseudomonas</taxon>
    </lineage>
</organism>
<evidence type="ECO:0000256" key="1">
    <source>
        <dbReference type="SAM" id="MobiDB-lite"/>
    </source>
</evidence>
<reference evidence="2 3" key="1">
    <citation type="submission" date="2015-10" db="EMBL/GenBank/DDBJ databases">
        <title>Pseudomonas helleri sp. nov. and Pseudomonas weihenstephanensis sp. nov., isolated from raw cows milk.</title>
        <authorList>
            <person name="Von Neubeck M."/>
            <person name="Huptas C."/>
            <person name="Wenning M."/>
            <person name="Scherer S."/>
        </authorList>
    </citation>
    <scope>NUCLEOTIDE SEQUENCE [LARGE SCALE GENOMIC DNA]</scope>
    <source>
        <strain evidence="2 3">BSTT44</strain>
    </source>
</reference>
<evidence type="ECO:0008006" key="4">
    <source>
        <dbReference type="Google" id="ProtNLM"/>
    </source>
</evidence>
<dbReference type="AlphaFoldDB" id="A0A0Q0XA06"/>
<keyword evidence="3" id="KW-1185">Reference proteome</keyword>
<comment type="caution">
    <text evidence="2">The sequence shown here is derived from an EMBL/GenBank/DDBJ whole genome shotgun (WGS) entry which is preliminary data.</text>
</comment>
<dbReference type="OrthoDB" id="6891324at2"/>
<dbReference type="EMBL" id="LLWH01000113">
    <property type="protein sequence ID" value="KQB54022.1"/>
    <property type="molecule type" value="Genomic_DNA"/>
</dbReference>
<dbReference type="RefSeq" id="WP_055102497.1">
    <property type="nucleotide sequence ID" value="NZ_LLWH01000113.1"/>
</dbReference>
<dbReference type="STRING" id="1563157.AQS70_08100"/>
<sequence length="130" mass="14410">MKNPTPAGPKPKRTQRDDHQHDDATRQILKRLQQNPRANVDTLKPTQAHEISPQSPFTVQADVRALEALQHVSIMLKSAEEVSDEITELASGVERGLVWSLVHSVEMARSLVDALLKGNGIDPEKTHPTL</sequence>
<protein>
    <recommendedName>
        <fullName evidence="4">DUF3077 domain-containing protein</fullName>
    </recommendedName>
</protein>
<proteinExistence type="predicted"/>
<dbReference type="Proteomes" id="UP000050342">
    <property type="component" value="Unassembled WGS sequence"/>
</dbReference>
<evidence type="ECO:0000313" key="2">
    <source>
        <dbReference type="EMBL" id="KQB54022.1"/>
    </source>
</evidence>
<feature type="region of interest" description="Disordered" evidence="1">
    <location>
        <begin position="1"/>
        <end position="54"/>
    </location>
</feature>
<gene>
    <name evidence="2" type="ORF">AQS70_08100</name>
</gene>
<name>A0A0Q0XA06_9PSED</name>
<evidence type="ECO:0000313" key="3">
    <source>
        <dbReference type="Proteomes" id="UP000050342"/>
    </source>
</evidence>
<accession>A0A0Q0XA06</accession>
<feature type="compositionally biased region" description="Basic and acidic residues" evidence="1">
    <location>
        <begin position="14"/>
        <end position="25"/>
    </location>
</feature>